<dbReference type="PANTHER" id="PTHR15959:SF0">
    <property type="entry name" value="SYNTAXIN-18"/>
    <property type="match status" value="1"/>
</dbReference>
<evidence type="ECO:0000256" key="6">
    <source>
        <dbReference type="ARBA" id="ARBA00022989"/>
    </source>
</evidence>
<evidence type="ECO:0000313" key="14">
    <source>
        <dbReference type="WBParaSite" id="DME_0000016501-mRNA-1"/>
    </source>
</evidence>
<comment type="similarity">
    <text evidence="2">Belongs to the syntaxin family.</text>
</comment>
<sequence>MQFYIYILQSATPKELNSYDAELNSTACSKVCTADENCEEAYKFEETLNDKEKLQLTIENEQLFNKLAQVDGNMQRIEKQMADIQQKDIDLINDATIRASENVLEGNKQIREAIQNIASRRIIILFCIIVLTFTLLFLDWYNP</sequence>
<dbReference type="Proteomes" id="UP000038040">
    <property type="component" value="Unplaced"/>
</dbReference>
<keyword evidence="13" id="KW-1185">Reference proteome</keyword>
<protein>
    <submittedName>
        <fullName evidence="14">t-SNARE coiled-coil homology domain-containing protein</fullName>
    </submittedName>
</protein>
<feature type="transmembrane region" description="Helical" evidence="10">
    <location>
        <begin position="122"/>
        <end position="141"/>
    </location>
</feature>
<dbReference type="EMBL" id="UYYG01001150">
    <property type="protein sequence ID" value="VDN54552.1"/>
    <property type="molecule type" value="Genomic_DNA"/>
</dbReference>
<evidence type="ECO:0000313" key="11">
    <source>
        <dbReference type="EMBL" id="VDN54552.1"/>
    </source>
</evidence>
<comment type="subcellular location">
    <subcellularLocation>
        <location evidence="1">Membrane</location>
        <topology evidence="1">Single-pass type IV membrane protein</topology>
    </subcellularLocation>
</comment>
<name>A0A0N4U0S4_DRAME</name>
<dbReference type="GO" id="GO:0005783">
    <property type="term" value="C:endoplasmic reticulum"/>
    <property type="evidence" value="ECO:0007669"/>
    <property type="project" value="TreeGrafter"/>
</dbReference>
<dbReference type="PANTHER" id="PTHR15959">
    <property type="entry name" value="SYNTAXIN-18"/>
    <property type="match status" value="1"/>
</dbReference>
<dbReference type="STRING" id="318479.A0A0N4U0S4"/>
<gene>
    <name evidence="11" type="ORF">DME_LOCUS4525</name>
</gene>
<evidence type="ECO:0000313" key="13">
    <source>
        <dbReference type="Proteomes" id="UP000274756"/>
    </source>
</evidence>
<keyword evidence="5" id="KW-0653">Protein transport</keyword>
<evidence type="ECO:0000256" key="1">
    <source>
        <dbReference type="ARBA" id="ARBA00004211"/>
    </source>
</evidence>
<keyword evidence="8 10" id="KW-0472">Membrane</keyword>
<reference evidence="14" key="1">
    <citation type="submission" date="2017-02" db="UniProtKB">
        <authorList>
            <consortium name="WormBaseParasite"/>
        </authorList>
    </citation>
    <scope>IDENTIFICATION</scope>
</reference>
<reference evidence="11 13" key="2">
    <citation type="submission" date="2018-11" db="EMBL/GenBank/DDBJ databases">
        <authorList>
            <consortium name="Pathogen Informatics"/>
        </authorList>
    </citation>
    <scope>NUCLEOTIDE SEQUENCE [LARGE SCALE GENOMIC DNA]</scope>
</reference>
<dbReference type="Proteomes" id="UP000274756">
    <property type="component" value="Unassembled WGS sequence"/>
</dbReference>
<proteinExistence type="inferred from homology"/>
<evidence type="ECO:0000256" key="4">
    <source>
        <dbReference type="ARBA" id="ARBA00022692"/>
    </source>
</evidence>
<dbReference type="GO" id="GO:0015031">
    <property type="term" value="P:protein transport"/>
    <property type="evidence" value="ECO:0007669"/>
    <property type="project" value="UniProtKB-KW"/>
</dbReference>
<dbReference type="GO" id="GO:0031201">
    <property type="term" value="C:SNARE complex"/>
    <property type="evidence" value="ECO:0007669"/>
    <property type="project" value="TreeGrafter"/>
</dbReference>
<dbReference type="OrthoDB" id="342981at2759"/>
<evidence type="ECO:0000256" key="2">
    <source>
        <dbReference type="ARBA" id="ARBA00009063"/>
    </source>
</evidence>
<evidence type="ECO:0000256" key="5">
    <source>
        <dbReference type="ARBA" id="ARBA00022927"/>
    </source>
</evidence>
<evidence type="ECO:0000256" key="8">
    <source>
        <dbReference type="ARBA" id="ARBA00023136"/>
    </source>
</evidence>
<evidence type="ECO:0000256" key="10">
    <source>
        <dbReference type="SAM" id="Phobius"/>
    </source>
</evidence>
<keyword evidence="7 9" id="KW-0175">Coiled coil</keyword>
<evidence type="ECO:0000256" key="7">
    <source>
        <dbReference type="ARBA" id="ARBA00023054"/>
    </source>
</evidence>
<evidence type="ECO:0000256" key="3">
    <source>
        <dbReference type="ARBA" id="ARBA00022448"/>
    </source>
</evidence>
<accession>A0A0N4U0S4</accession>
<organism evidence="12 14">
    <name type="scientific">Dracunculus medinensis</name>
    <name type="common">Guinea worm</name>
    <dbReference type="NCBI Taxonomy" id="318479"/>
    <lineage>
        <taxon>Eukaryota</taxon>
        <taxon>Metazoa</taxon>
        <taxon>Ecdysozoa</taxon>
        <taxon>Nematoda</taxon>
        <taxon>Chromadorea</taxon>
        <taxon>Rhabditida</taxon>
        <taxon>Spirurina</taxon>
        <taxon>Dracunculoidea</taxon>
        <taxon>Dracunculidae</taxon>
        <taxon>Dracunculus</taxon>
    </lineage>
</organism>
<dbReference type="GO" id="GO:0006890">
    <property type="term" value="P:retrograde vesicle-mediated transport, Golgi to endoplasmic reticulum"/>
    <property type="evidence" value="ECO:0007669"/>
    <property type="project" value="TreeGrafter"/>
</dbReference>
<keyword evidence="4 10" id="KW-0812">Transmembrane</keyword>
<feature type="coiled-coil region" evidence="9">
    <location>
        <begin position="60"/>
        <end position="87"/>
    </location>
</feature>
<evidence type="ECO:0000313" key="12">
    <source>
        <dbReference type="Proteomes" id="UP000038040"/>
    </source>
</evidence>
<evidence type="ECO:0000256" key="9">
    <source>
        <dbReference type="SAM" id="Coils"/>
    </source>
</evidence>
<dbReference type="AlphaFoldDB" id="A0A0N4U0S4"/>
<keyword evidence="6 10" id="KW-1133">Transmembrane helix</keyword>
<dbReference type="WBParaSite" id="DME_0000016501-mRNA-1">
    <property type="protein sequence ID" value="DME_0000016501-mRNA-1"/>
    <property type="gene ID" value="DME_0000016501"/>
</dbReference>
<keyword evidence="3" id="KW-0813">Transport</keyword>